<feature type="domain" description="Homeobox" evidence="4">
    <location>
        <begin position="184"/>
        <end position="244"/>
    </location>
</feature>
<comment type="subcellular location">
    <subcellularLocation>
        <location evidence="1 2">Nucleus</location>
    </subcellularLocation>
</comment>
<dbReference type="GO" id="GO:0003677">
    <property type="term" value="F:DNA binding"/>
    <property type="evidence" value="ECO:0007669"/>
    <property type="project" value="UniProtKB-UniRule"/>
</dbReference>
<dbReference type="InterPro" id="IPR009057">
    <property type="entry name" value="Homeodomain-like_sf"/>
</dbReference>
<sequence>MDSPTKPNTPSTQEFSQTPGEGYAADPRAVSGLAQNLSNLTLNPSTESPSLPPKPSPQQEDIGNDLKASGLGLNQGMLYTRRRGARTVASVQKEMKDMKERVRLMLIRRADALKYRTLYLKQPVMPCDKNPEQSNRNHSKDERRKNKKWREGEGEMEEEMEKDGKKKLEEEREEEKKEEKMECEEEYPEKRLVSKTLMDTLWATFKLNKCPTKGHSLSLAFEFNMTEKQVNQWFFKKRKKFKQEMYKRKYNRKLKR</sequence>
<proteinExistence type="predicted"/>
<dbReference type="SUPFAM" id="SSF46689">
    <property type="entry name" value="Homeodomain-like"/>
    <property type="match status" value="1"/>
</dbReference>
<name>S7MMQ4_MYOBR</name>
<feature type="region of interest" description="Disordered" evidence="3">
    <location>
        <begin position="1"/>
        <end position="26"/>
    </location>
</feature>
<evidence type="ECO:0000256" key="2">
    <source>
        <dbReference type="RuleBase" id="RU000682"/>
    </source>
</evidence>
<organism evidence="5 6">
    <name type="scientific">Myotis brandtii</name>
    <name type="common">Brandt's bat</name>
    <dbReference type="NCBI Taxonomy" id="109478"/>
    <lineage>
        <taxon>Eukaryota</taxon>
        <taxon>Metazoa</taxon>
        <taxon>Chordata</taxon>
        <taxon>Craniata</taxon>
        <taxon>Vertebrata</taxon>
        <taxon>Euteleostomi</taxon>
        <taxon>Mammalia</taxon>
        <taxon>Eutheria</taxon>
        <taxon>Laurasiatheria</taxon>
        <taxon>Chiroptera</taxon>
        <taxon>Yangochiroptera</taxon>
        <taxon>Vespertilionidae</taxon>
        <taxon>Myotis</taxon>
    </lineage>
</organism>
<dbReference type="Proteomes" id="UP000052978">
    <property type="component" value="Unassembled WGS sequence"/>
</dbReference>
<evidence type="ECO:0000256" key="3">
    <source>
        <dbReference type="SAM" id="MobiDB-lite"/>
    </source>
</evidence>
<protein>
    <submittedName>
        <fullName evidence="5">NANOG neighbor homeobox</fullName>
    </submittedName>
</protein>
<feature type="DNA-binding region" description="Homeobox" evidence="1">
    <location>
        <begin position="186"/>
        <end position="245"/>
    </location>
</feature>
<dbReference type="Pfam" id="PF00046">
    <property type="entry name" value="Homeodomain"/>
    <property type="match status" value="1"/>
</dbReference>
<feature type="compositionally biased region" description="Polar residues" evidence="3">
    <location>
        <begin position="1"/>
        <end position="19"/>
    </location>
</feature>
<dbReference type="PROSITE" id="PS50071">
    <property type="entry name" value="HOMEOBOX_2"/>
    <property type="match status" value="1"/>
</dbReference>
<keyword evidence="6" id="KW-1185">Reference proteome</keyword>
<dbReference type="InterPro" id="IPR001356">
    <property type="entry name" value="HD"/>
</dbReference>
<dbReference type="EMBL" id="KE161817">
    <property type="protein sequence ID" value="EPQ05564.1"/>
    <property type="molecule type" value="Genomic_DNA"/>
</dbReference>
<dbReference type="GO" id="GO:0005634">
    <property type="term" value="C:nucleus"/>
    <property type="evidence" value="ECO:0007669"/>
    <property type="project" value="UniProtKB-SubCell"/>
</dbReference>
<feature type="region of interest" description="Disordered" evidence="3">
    <location>
        <begin position="125"/>
        <end position="181"/>
    </location>
</feature>
<evidence type="ECO:0000256" key="1">
    <source>
        <dbReference type="PROSITE-ProRule" id="PRU00108"/>
    </source>
</evidence>
<feature type="compositionally biased region" description="Basic and acidic residues" evidence="3">
    <location>
        <begin position="162"/>
        <end position="180"/>
    </location>
</feature>
<evidence type="ECO:0000313" key="6">
    <source>
        <dbReference type="Proteomes" id="UP000052978"/>
    </source>
</evidence>
<evidence type="ECO:0000259" key="4">
    <source>
        <dbReference type="PROSITE" id="PS50071"/>
    </source>
</evidence>
<accession>S7MMQ4</accession>
<keyword evidence="1 2" id="KW-0371">Homeobox</keyword>
<feature type="region of interest" description="Disordered" evidence="3">
    <location>
        <begin position="39"/>
        <end position="69"/>
    </location>
</feature>
<evidence type="ECO:0000313" key="5">
    <source>
        <dbReference type="EMBL" id="EPQ05564.1"/>
    </source>
</evidence>
<reference evidence="5 6" key="1">
    <citation type="journal article" date="2013" name="Nat. Commun.">
        <title>Genome analysis reveals insights into physiology and longevity of the Brandt's bat Myotis brandtii.</title>
        <authorList>
            <person name="Seim I."/>
            <person name="Fang X."/>
            <person name="Xiong Z."/>
            <person name="Lobanov A.V."/>
            <person name="Huang Z."/>
            <person name="Ma S."/>
            <person name="Feng Y."/>
            <person name="Turanov A.A."/>
            <person name="Zhu Y."/>
            <person name="Lenz T.L."/>
            <person name="Gerashchenko M.V."/>
            <person name="Fan D."/>
            <person name="Hee Yim S."/>
            <person name="Yao X."/>
            <person name="Jordan D."/>
            <person name="Xiong Y."/>
            <person name="Ma Y."/>
            <person name="Lyapunov A.N."/>
            <person name="Chen G."/>
            <person name="Kulakova O.I."/>
            <person name="Sun Y."/>
            <person name="Lee S.G."/>
            <person name="Bronson R.T."/>
            <person name="Moskalev A.A."/>
            <person name="Sunyaev S.R."/>
            <person name="Zhang G."/>
            <person name="Krogh A."/>
            <person name="Wang J."/>
            <person name="Gladyshev V.N."/>
        </authorList>
    </citation>
    <scope>NUCLEOTIDE SEQUENCE [LARGE SCALE GENOMIC DNA]</scope>
</reference>
<gene>
    <name evidence="5" type="ORF">D623_10003274</name>
</gene>
<dbReference type="AlphaFoldDB" id="S7MMQ4"/>
<dbReference type="Gene3D" id="1.10.10.60">
    <property type="entry name" value="Homeodomain-like"/>
    <property type="match status" value="1"/>
</dbReference>
<keyword evidence="1 2" id="KW-0539">Nucleus</keyword>
<feature type="compositionally biased region" description="Basic and acidic residues" evidence="3">
    <location>
        <begin position="138"/>
        <end position="153"/>
    </location>
</feature>
<keyword evidence="1 2" id="KW-0238">DNA-binding</keyword>